<gene>
    <name evidence="2" type="ORF">AA314_06517</name>
</gene>
<dbReference type="AlphaFoldDB" id="A0AAC8THT7"/>
<proteinExistence type="predicted"/>
<organism evidence="2 3">
    <name type="scientific">Archangium gephyra</name>
    <dbReference type="NCBI Taxonomy" id="48"/>
    <lineage>
        <taxon>Bacteria</taxon>
        <taxon>Pseudomonadati</taxon>
        <taxon>Myxococcota</taxon>
        <taxon>Myxococcia</taxon>
        <taxon>Myxococcales</taxon>
        <taxon>Cystobacterineae</taxon>
        <taxon>Archangiaceae</taxon>
        <taxon>Archangium</taxon>
    </lineage>
</organism>
<protein>
    <submittedName>
        <fullName evidence="2">Uncharacterized protein</fullName>
    </submittedName>
</protein>
<sequence>MVARLRGLHRPVDRHSLLQEPVDEPIRGHRSALGLVGALHRNDERALLEANIRCACNEGQRHEAQDDQGANAKRFHPCLSSRSGGPARGRRSTFRGRRRSHGGGSALIYGRVAYRKKSRQRTTSERFEGVALCGIPRICIGFQEMTKPPPALRRKGAAGEAVARD</sequence>
<feature type="compositionally biased region" description="Basic residues" evidence="1">
    <location>
        <begin position="88"/>
        <end position="101"/>
    </location>
</feature>
<dbReference type="Proteomes" id="UP000035579">
    <property type="component" value="Chromosome"/>
</dbReference>
<evidence type="ECO:0000256" key="1">
    <source>
        <dbReference type="SAM" id="MobiDB-lite"/>
    </source>
</evidence>
<dbReference type="EMBL" id="CP011509">
    <property type="protein sequence ID" value="AKJ04891.1"/>
    <property type="molecule type" value="Genomic_DNA"/>
</dbReference>
<evidence type="ECO:0000313" key="3">
    <source>
        <dbReference type="Proteomes" id="UP000035579"/>
    </source>
</evidence>
<accession>A0AAC8THT7</accession>
<dbReference type="KEGG" id="age:AA314_06517"/>
<reference evidence="2 3" key="1">
    <citation type="submission" date="2015-05" db="EMBL/GenBank/DDBJ databases">
        <title>Genome assembly of Archangium gephyra DSM 2261.</title>
        <authorList>
            <person name="Sharma G."/>
            <person name="Subramanian S."/>
        </authorList>
    </citation>
    <scope>NUCLEOTIDE SEQUENCE [LARGE SCALE GENOMIC DNA]</scope>
    <source>
        <strain evidence="2 3">DSM 2261</strain>
    </source>
</reference>
<name>A0AAC8THT7_9BACT</name>
<feature type="region of interest" description="Disordered" evidence="1">
    <location>
        <begin position="64"/>
        <end position="101"/>
    </location>
</feature>
<evidence type="ECO:0000313" key="2">
    <source>
        <dbReference type="EMBL" id="AKJ04891.1"/>
    </source>
</evidence>